<comment type="caution">
    <text evidence="2">The sequence shown here is derived from an EMBL/GenBank/DDBJ whole genome shotgun (WGS) entry which is preliminary data.</text>
</comment>
<dbReference type="Proteomes" id="UP000019149">
    <property type="component" value="Unassembled WGS sequence"/>
</dbReference>
<feature type="region of interest" description="Disordered" evidence="1">
    <location>
        <begin position="1"/>
        <end position="30"/>
    </location>
</feature>
<evidence type="ECO:0000313" key="3">
    <source>
        <dbReference type="Proteomes" id="UP000019149"/>
    </source>
</evidence>
<organism evidence="2 3">
    <name type="scientific">Echinococcus granulosus</name>
    <name type="common">Hydatid tapeworm</name>
    <dbReference type="NCBI Taxonomy" id="6210"/>
    <lineage>
        <taxon>Eukaryota</taxon>
        <taxon>Metazoa</taxon>
        <taxon>Spiralia</taxon>
        <taxon>Lophotrochozoa</taxon>
        <taxon>Platyhelminthes</taxon>
        <taxon>Cestoda</taxon>
        <taxon>Eucestoda</taxon>
        <taxon>Cyclophyllidea</taxon>
        <taxon>Taeniidae</taxon>
        <taxon>Echinococcus</taxon>
        <taxon>Echinococcus granulosus group</taxon>
    </lineage>
</organism>
<reference evidence="2 3" key="1">
    <citation type="journal article" date="2013" name="Nat. Genet.">
        <title>The genome of the hydatid tapeworm Echinococcus granulosus.</title>
        <authorList>
            <person name="Zheng H."/>
            <person name="Zhang W."/>
            <person name="Zhang L."/>
            <person name="Zhang Z."/>
            <person name="Li J."/>
            <person name="Lu G."/>
            <person name="Zhu Y."/>
            <person name="Wang Y."/>
            <person name="Huang Y."/>
            <person name="Liu J."/>
            <person name="Kang H."/>
            <person name="Chen J."/>
            <person name="Wang L."/>
            <person name="Chen A."/>
            <person name="Yu S."/>
            <person name="Gao Z."/>
            <person name="Jin L."/>
            <person name="Gu W."/>
            <person name="Wang Z."/>
            <person name="Zhao L."/>
            <person name="Shi B."/>
            <person name="Wen H."/>
            <person name="Lin R."/>
            <person name="Jones M.K."/>
            <person name="Brejova B."/>
            <person name="Vinar T."/>
            <person name="Zhao G."/>
            <person name="McManus D.P."/>
            <person name="Chen Z."/>
            <person name="Zhou Y."/>
            <person name="Wang S."/>
        </authorList>
    </citation>
    <scope>NUCLEOTIDE SEQUENCE [LARGE SCALE GENOMIC DNA]</scope>
</reference>
<dbReference type="KEGG" id="egl:EGR_06201"/>
<accession>W6ULJ7</accession>
<gene>
    <name evidence="2" type="ORF">EGR_06201</name>
</gene>
<protein>
    <submittedName>
        <fullName evidence="2">Uncharacterized protein</fullName>
    </submittedName>
</protein>
<dbReference type="EMBL" id="APAU02000052">
    <property type="protein sequence ID" value="EUB58982.1"/>
    <property type="molecule type" value="Genomic_DNA"/>
</dbReference>
<proteinExistence type="predicted"/>
<keyword evidence="3" id="KW-1185">Reference proteome</keyword>
<feature type="compositionally biased region" description="Polar residues" evidence="1">
    <location>
        <begin position="1"/>
        <end position="12"/>
    </location>
</feature>
<evidence type="ECO:0000256" key="1">
    <source>
        <dbReference type="SAM" id="MobiDB-lite"/>
    </source>
</evidence>
<name>W6ULJ7_ECHGR</name>
<dbReference type="CTD" id="36341916"/>
<dbReference type="AlphaFoldDB" id="W6ULJ7"/>
<dbReference type="GeneID" id="36341916"/>
<dbReference type="RefSeq" id="XP_024350178.1">
    <property type="nucleotide sequence ID" value="XM_024495450.1"/>
</dbReference>
<sequence length="30" mass="3217">MEKSAQTESNSDLAFCSNRESTEGVIAPSQ</sequence>
<evidence type="ECO:0000313" key="2">
    <source>
        <dbReference type="EMBL" id="EUB58982.1"/>
    </source>
</evidence>